<evidence type="ECO:0000313" key="1">
    <source>
        <dbReference type="EMBL" id="QDH89550.1"/>
    </source>
</evidence>
<organism evidence="1">
    <name type="scientific">Leviviridae sp</name>
    <dbReference type="NCBI Taxonomy" id="2027243"/>
    <lineage>
        <taxon>Viruses</taxon>
        <taxon>Riboviria</taxon>
        <taxon>Orthornavirae</taxon>
        <taxon>Lenarviricota</taxon>
        <taxon>Leviviricetes</taxon>
        <taxon>Norzivirales</taxon>
        <taxon>Fiersviridae</taxon>
    </lineage>
</organism>
<accession>A0A514D7E1</accession>
<sequence length="497" mass="55860">MSIPTNLLDDPRFRKAFGRFKPRKKRKRGGPKRTRLRKHMEVRVKLARLRSRSEPNPFTGMVGLKTGQIFIEDGPGTSNWKPYGSPRNDAPSYPYLSAESCADELHGTPPWKNGGPFRKIEIGPVIPFDLQGAGTYITSSNWSLTPYFGRVKYVGGFAPPDPFPGSHEAIFDLKTALSATSSLIPGTSTLEAQVWDRTRPKLETGGLFVALAEAKDTPRMLQTSARGFRDLYLNLGGNPISQTLKPKKVADHFLNHSFGWVPFVQDVVALCDNIVNADKKFEKISKDNGQDVRRRATMIDHTETITLGGDDLCLVSPGNIAFLQNCLVAPPRYEVTLERKINAHSVGRFRYYNPYFDMSRPEAQSWLGSMMRQLTIHGARVSPANVYKAIKWTWLIDWVSNTGKIVNQFSDGLVDNMAATYLFFCHTQELTYHFRQIMPFNAASGGTKIFEWTRRIYVNQRKEADSPLGFGLTWENLGPKQLALLAALGLSRSKIPR</sequence>
<reference evidence="1" key="1">
    <citation type="submission" date="2019-05" db="EMBL/GenBank/DDBJ databases">
        <title>Metatranscriptomic reconstruction reveals RNA viruses with the potential to shape carbon cycling in soil.</title>
        <authorList>
            <person name="Starr E.P."/>
            <person name="Nuccio E."/>
            <person name="Pett-Ridge J."/>
            <person name="Banfield J.F."/>
            <person name="Firestone M.K."/>
        </authorList>
    </citation>
    <scope>NUCLEOTIDE SEQUENCE</scope>
    <source>
        <strain evidence="1">H2_Bulk_36_scaffold_74</strain>
    </source>
</reference>
<proteinExistence type="predicted"/>
<name>A0A514D7E1_9VIRU</name>
<dbReference type="EMBL" id="MN034890">
    <property type="protein sequence ID" value="QDH89550.1"/>
    <property type="molecule type" value="Genomic_RNA"/>
</dbReference>
<protein>
    <submittedName>
        <fullName evidence="1">Uncharacterized protein</fullName>
    </submittedName>
</protein>
<gene>
    <name evidence="1" type="ORF">H2Bulk3674_000003</name>
</gene>